<dbReference type="STRING" id="1609559.TQ32_00365"/>
<dbReference type="OrthoDB" id="18709at2157"/>
<gene>
    <name evidence="5" type="ORF">P8X34_04510</name>
    <name evidence="4" type="ORF">TQ32_00365</name>
</gene>
<organism evidence="4 6">
    <name type="scientific">Pyrococcus kukulkanii</name>
    <dbReference type="NCBI Taxonomy" id="1609559"/>
    <lineage>
        <taxon>Archaea</taxon>
        <taxon>Methanobacteriati</taxon>
        <taxon>Methanobacteriota</taxon>
        <taxon>Thermococci</taxon>
        <taxon>Thermococcales</taxon>
        <taxon>Thermococcaceae</taxon>
        <taxon>Pyrococcus</taxon>
    </lineage>
</organism>
<dbReference type="UniPathway" id="UPA00071"/>
<feature type="domain" description="Class II aldolase/adducin N-terminal" evidence="3">
    <location>
        <begin position="6"/>
        <end position="179"/>
    </location>
</feature>
<evidence type="ECO:0000256" key="1">
    <source>
        <dbReference type="ARBA" id="ARBA00022723"/>
    </source>
</evidence>
<dbReference type="Proteomes" id="UP000070587">
    <property type="component" value="Chromosome"/>
</dbReference>
<dbReference type="PATRIC" id="fig|1609559.3.peg.76"/>
<dbReference type="GO" id="GO:0019323">
    <property type="term" value="P:pentose catabolic process"/>
    <property type="evidence" value="ECO:0007669"/>
    <property type="project" value="TreeGrafter"/>
</dbReference>
<dbReference type="GO" id="GO:0008738">
    <property type="term" value="F:L-fuculose-phosphate aldolase activity"/>
    <property type="evidence" value="ECO:0007669"/>
    <property type="project" value="UniProtKB-EC"/>
</dbReference>
<dbReference type="SMART" id="SM01007">
    <property type="entry name" value="Aldolase_II"/>
    <property type="match status" value="1"/>
</dbReference>
<evidence type="ECO:0000259" key="3">
    <source>
        <dbReference type="SMART" id="SM01007"/>
    </source>
</evidence>
<protein>
    <submittedName>
        <fullName evidence="4 5">Aldolase</fullName>
        <ecNumber evidence="4">4.1.2.17</ecNumber>
    </submittedName>
</protein>
<dbReference type="AlphaFoldDB" id="A0A127B7F9"/>
<dbReference type="RefSeq" id="WP_068319973.1">
    <property type="nucleotide sequence ID" value="NZ_CP010835.1"/>
</dbReference>
<keyword evidence="1" id="KW-0479">Metal-binding</keyword>
<dbReference type="PANTHER" id="PTHR22789:SF0">
    <property type="entry name" value="3-OXO-TETRONATE 4-PHOSPHATE DECARBOXYLASE-RELATED"/>
    <property type="match status" value="1"/>
</dbReference>
<dbReference type="KEGG" id="pyc:TQ32_00365"/>
<dbReference type="GO" id="GO:0046872">
    <property type="term" value="F:metal ion binding"/>
    <property type="evidence" value="ECO:0007669"/>
    <property type="project" value="UniProtKB-KW"/>
</dbReference>
<dbReference type="EMBL" id="JARRIG010000002">
    <property type="protein sequence ID" value="MFA4804005.1"/>
    <property type="molecule type" value="Genomic_DNA"/>
</dbReference>
<evidence type="ECO:0000313" key="5">
    <source>
        <dbReference type="EMBL" id="MFA4804005.1"/>
    </source>
</evidence>
<evidence type="ECO:0000256" key="2">
    <source>
        <dbReference type="ARBA" id="ARBA00023239"/>
    </source>
</evidence>
<dbReference type="PANTHER" id="PTHR22789">
    <property type="entry name" value="FUCULOSE PHOSPHATE ALDOLASE"/>
    <property type="match status" value="1"/>
</dbReference>
<reference evidence="5 7" key="3">
    <citation type="submission" date="2023-03" db="EMBL/GenBank/DDBJ databases">
        <title>Speciation in Pyrococcus: adaptation to high temperature as a mechanism.</title>
        <authorList>
            <person name="Gu J."/>
        </authorList>
    </citation>
    <scope>NUCLEOTIDE SEQUENCE [LARGE SCALE GENOMIC DNA]</scope>
    <source>
        <strain evidence="5 7">LMOA34</strain>
    </source>
</reference>
<dbReference type="InterPro" id="IPR036409">
    <property type="entry name" value="Aldolase_II/adducin_N_sf"/>
</dbReference>
<dbReference type="NCBIfam" id="NF006208">
    <property type="entry name" value="PRK08333.1"/>
    <property type="match status" value="1"/>
</dbReference>
<reference evidence="6" key="1">
    <citation type="submission" date="2015-02" db="EMBL/GenBank/DDBJ databases">
        <title>Pyrococcus kukulkanii sp. nov., a novel hyperthermophilic archaeon isolated from a deep-sea hydrothermal vent at the Guaymas Basin.</title>
        <authorList>
            <person name="Oger P.M."/>
            <person name="Callac N."/>
            <person name="Jebbar M."/>
            <person name="Godfroy A."/>
        </authorList>
    </citation>
    <scope>NUCLEOTIDE SEQUENCE [LARGE SCALE GENOMIC DNA]</scope>
    <source>
        <strain evidence="6">NCB100</strain>
    </source>
</reference>
<dbReference type="GeneID" id="28490237"/>
<evidence type="ECO:0000313" key="7">
    <source>
        <dbReference type="Proteomes" id="UP001571980"/>
    </source>
</evidence>
<dbReference type="GO" id="GO:0005829">
    <property type="term" value="C:cytosol"/>
    <property type="evidence" value="ECO:0007669"/>
    <property type="project" value="TreeGrafter"/>
</dbReference>
<evidence type="ECO:0000313" key="4">
    <source>
        <dbReference type="EMBL" id="AMM53117.1"/>
    </source>
</evidence>
<accession>A0A127B7F9</accession>
<sequence>MRNVKAKLVYYSRLAHKKGLTGSFGGNISVRVRDYIFIKATGSVMEEMNYSQVAVMKIDGSIVSAIRPSSEYRLHLGVYRNREDVRAVVHLHPPYSITLSMFEREVPMLTPEAQLYLSKVPVLPFKPAGSEDLARQVSEAMKNHDAVVLERHGVVTVGRTLREAFYKAELVEEVSRLWYQKFIASRE</sequence>
<proteinExistence type="predicted"/>
<dbReference type="EMBL" id="CP010835">
    <property type="protein sequence ID" value="AMM53117.1"/>
    <property type="molecule type" value="Genomic_DNA"/>
</dbReference>
<keyword evidence="7" id="KW-1185">Reference proteome</keyword>
<dbReference type="Proteomes" id="UP001571980">
    <property type="component" value="Unassembled WGS sequence"/>
</dbReference>
<evidence type="ECO:0000313" key="6">
    <source>
        <dbReference type="Proteomes" id="UP000070587"/>
    </source>
</evidence>
<keyword evidence="2 4" id="KW-0456">Lyase</keyword>
<dbReference type="EC" id="4.1.2.17" evidence="4"/>
<dbReference type="Pfam" id="PF00596">
    <property type="entry name" value="Aldolase_II"/>
    <property type="match status" value="1"/>
</dbReference>
<reference evidence="4 6" key="2">
    <citation type="journal article" date="2016" name="Int. J. Syst. Evol. Microbiol.">
        <title>Pyrococcus kukulkanii sp. nov., a hyperthermophilic, piezophilic archaeon isolated from a deep-sea hydrothermal vent.</title>
        <authorList>
            <person name="Callac N."/>
            <person name="Oger P."/>
            <person name="Lesongeur F."/>
            <person name="Rattray J.E."/>
            <person name="Vannier P."/>
            <person name="Michoud G."/>
            <person name="Beauverger M."/>
            <person name="Gayet N."/>
            <person name="Rouxel O."/>
            <person name="Jebbar M."/>
            <person name="Godfroy A."/>
        </authorList>
    </citation>
    <scope>NUCLEOTIDE SEQUENCE [LARGE SCALE GENOMIC DNA]</scope>
    <source>
        <strain evidence="4 6">NCB100</strain>
    </source>
</reference>
<dbReference type="Gene3D" id="3.40.225.10">
    <property type="entry name" value="Class II aldolase/adducin N-terminal domain"/>
    <property type="match status" value="1"/>
</dbReference>
<name>A0A127B7F9_9EURY</name>
<dbReference type="SUPFAM" id="SSF53639">
    <property type="entry name" value="AraD/HMP-PK domain-like"/>
    <property type="match status" value="1"/>
</dbReference>
<dbReference type="InterPro" id="IPR050197">
    <property type="entry name" value="Aldolase_class_II_sugar_metab"/>
</dbReference>
<dbReference type="InterPro" id="IPR001303">
    <property type="entry name" value="Aldolase_II/adducin_N"/>
</dbReference>